<keyword evidence="2" id="KW-0560">Oxidoreductase</keyword>
<keyword evidence="3" id="KW-1185">Reference proteome</keyword>
<proteinExistence type="predicted"/>
<dbReference type="SUPFAM" id="SSF51197">
    <property type="entry name" value="Clavaminate synthase-like"/>
    <property type="match status" value="1"/>
</dbReference>
<evidence type="ECO:0000313" key="2">
    <source>
        <dbReference type="EMBL" id="MEL1246332.1"/>
    </source>
</evidence>
<dbReference type="Gene3D" id="2.60.120.590">
    <property type="entry name" value="Alpha-ketoglutarate-dependent dioxygenase AlkB-like"/>
    <property type="match status" value="1"/>
</dbReference>
<organism evidence="2 3">
    <name type="scientific">Flavobacterium arundinis</name>
    <dbReference type="NCBI Taxonomy" id="3139143"/>
    <lineage>
        <taxon>Bacteria</taxon>
        <taxon>Pseudomonadati</taxon>
        <taxon>Bacteroidota</taxon>
        <taxon>Flavobacteriia</taxon>
        <taxon>Flavobacteriales</taxon>
        <taxon>Flavobacteriaceae</taxon>
        <taxon>Flavobacterium</taxon>
    </lineage>
</organism>
<dbReference type="RefSeq" id="WP_341698627.1">
    <property type="nucleotide sequence ID" value="NZ_JBBYHR010000014.1"/>
</dbReference>
<dbReference type="Pfam" id="PF13532">
    <property type="entry name" value="2OG-FeII_Oxy_2"/>
    <property type="match status" value="1"/>
</dbReference>
<comment type="caution">
    <text evidence="2">The sequence shown here is derived from an EMBL/GenBank/DDBJ whole genome shotgun (WGS) entry which is preliminary data.</text>
</comment>
<keyword evidence="2" id="KW-0223">Dioxygenase</keyword>
<dbReference type="EMBL" id="JBBYHR010000014">
    <property type="protein sequence ID" value="MEL1246332.1"/>
    <property type="molecule type" value="Genomic_DNA"/>
</dbReference>
<reference evidence="2 3" key="1">
    <citation type="submission" date="2024-04" db="EMBL/GenBank/DDBJ databases">
        <title>Flavobacterium sp. DGU11 16S ribosomal RNA gene Genome sequencing and assembly.</title>
        <authorList>
            <person name="Park S."/>
        </authorList>
    </citation>
    <scope>NUCLEOTIDE SEQUENCE [LARGE SCALE GENOMIC DNA]</scope>
    <source>
        <strain evidence="2 3">DGU11</strain>
    </source>
</reference>
<protein>
    <submittedName>
        <fullName evidence="2">Alpha-ketoglutarate-dependent dioxygenase AlkB</fullName>
    </submittedName>
</protein>
<gene>
    <name evidence="2" type="ORF">AAEO56_18815</name>
</gene>
<dbReference type="PANTHER" id="PTHR31212:SF4">
    <property type="entry name" value="ALPHA-KETOGLUTARATE-DEPENDENT DIOXYGENASE ALKB HOMOLOG 3"/>
    <property type="match status" value="1"/>
</dbReference>
<sequence>MNLFNDTDIFTGSKPNKKIFDLPDTDLMLFEGFFTKEESDFYYEKLLHTTKWKEADLTIYDKTHIIPRMVSWYEDKTNPGADPTGNDWTPELLAIKAKVEDEVSFKFNAVLLNLYRNGKDGVGWHSDRTENFGKDKVIASVSFGETRPFRLRHKTRKDIPMVEIPLTHGALLLMAGTTQTHWEHHIPKTAKNILPRVNLTFRQVKRNIVL</sequence>
<evidence type="ECO:0000313" key="3">
    <source>
        <dbReference type="Proteomes" id="UP001464555"/>
    </source>
</evidence>
<dbReference type="GO" id="GO:0051213">
    <property type="term" value="F:dioxygenase activity"/>
    <property type="evidence" value="ECO:0007669"/>
    <property type="project" value="UniProtKB-KW"/>
</dbReference>
<dbReference type="PROSITE" id="PS51471">
    <property type="entry name" value="FE2OG_OXY"/>
    <property type="match status" value="1"/>
</dbReference>
<name>A0ABU9I1N6_9FLAO</name>
<dbReference type="InterPro" id="IPR005123">
    <property type="entry name" value="Oxoglu/Fe-dep_dioxygenase_dom"/>
</dbReference>
<feature type="domain" description="Fe2OG dioxygenase" evidence="1">
    <location>
        <begin position="106"/>
        <end position="205"/>
    </location>
</feature>
<dbReference type="InterPro" id="IPR037151">
    <property type="entry name" value="AlkB-like_sf"/>
</dbReference>
<dbReference type="Proteomes" id="UP001464555">
    <property type="component" value="Unassembled WGS sequence"/>
</dbReference>
<dbReference type="InterPro" id="IPR027450">
    <property type="entry name" value="AlkB-like"/>
</dbReference>
<dbReference type="PANTHER" id="PTHR31212">
    <property type="entry name" value="ALPHA-KETOGLUTARATE-DEPENDENT DIOXYGENASE ALKB HOMOLOG 3"/>
    <property type="match status" value="1"/>
</dbReference>
<accession>A0ABU9I1N6</accession>
<dbReference type="InterPro" id="IPR032854">
    <property type="entry name" value="ALKBH3"/>
</dbReference>
<evidence type="ECO:0000259" key="1">
    <source>
        <dbReference type="PROSITE" id="PS51471"/>
    </source>
</evidence>